<proteinExistence type="inferred from homology"/>
<keyword evidence="3 5" id="KW-0732">Signal</keyword>
<dbReference type="InterPro" id="IPR008659">
    <property type="entry name" value="Kre9/Knh1_C"/>
</dbReference>
<feature type="domain" description="Yeast cell wall synthesis Kre9/Knh1-like N-terminal" evidence="7">
    <location>
        <begin position="21"/>
        <end position="120"/>
    </location>
</feature>
<feature type="signal peptide" evidence="5">
    <location>
        <begin position="1"/>
        <end position="17"/>
    </location>
</feature>
<dbReference type="PANTHER" id="PTHR28154:SF1">
    <property type="entry name" value="CELL WALL SYNTHESIS PROTEIN KNH1-RELATED"/>
    <property type="match status" value="1"/>
</dbReference>
<dbReference type="Pfam" id="PF05390">
    <property type="entry name" value="Kre9_KNH1_C"/>
    <property type="match status" value="1"/>
</dbReference>
<dbReference type="Proteomes" id="UP001623330">
    <property type="component" value="Unassembled WGS sequence"/>
</dbReference>
<organism evidence="8 9">
    <name type="scientific">Nakaseomyces bracarensis</name>
    <dbReference type="NCBI Taxonomy" id="273131"/>
    <lineage>
        <taxon>Eukaryota</taxon>
        <taxon>Fungi</taxon>
        <taxon>Dikarya</taxon>
        <taxon>Ascomycota</taxon>
        <taxon>Saccharomycotina</taxon>
        <taxon>Saccharomycetes</taxon>
        <taxon>Saccharomycetales</taxon>
        <taxon>Saccharomycetaceae</taxon>
        <taxon>Nakaseomyces</taxon>
    </lineage>
</organism>
<evidence type="ECO:0000256" key="2">
    <source>
        <dbReference type="ARBA" id="ARBA00006816"/>
    </source>
</evidence>
<evidence type="ECO:0000256" key="1">
    <source>
        <dbReference type="ARBA" id="ARBA00004010"/>
    </source>
</evidence>
<evidence type="ECO:0000313" key="9">
    <source>
        <dbReference type="Proteomes" id="UP001623330"/>
    </source>
</evidence>
<feature type="compositionally biased region" description="Polar residues" evidence="4">
    <location>
        <begin position="247"/>
        <end position="257"/>
    </location>
</feature>
<gene>
    <name evidence="8" type="ORF">RNJ44_04317</name>
</gene>
<evidence type="ECO:0000259" key="7">
    <source>
        <dbReference type="Pfam" id="PF10342"/>
    </source>
</evidence>
<dbReference type="InterPro" id="IPR018466">
    <property type="entry name" value="Kre9/Knh1-like_N"/>
</dbReference>
<feature type="domain" description="Yeast cell wall synthesis Kre9/Knh1 C-terminal" evidence="6">
    <location>
        <begin position="154"/>
        <end position="254"/>
    </location>
</feature>
<keyword evidence="9" id="KW-1185">Reference proteome</keyword>
<dbReference type="Pfam" id="PF10342">
    <property type="entry name" value="Kre9_KNH"/>
    <property type="match status" value="1"/>
</dbReference>
<protein>
    <submittedName>
        <fullName evidence="8">Cell wall synthesis protein KNH1</fullName>
    </submittedName>
</protein>
<evidence type="ECO:0000259" key="6">
    <source>
        <dbReference type="Pfam" id="PF05390"/>
    </source>
</evidence>
<comment type="caution">
    <text evidence="8">The sequence shown here is derived from an EMBL/GenBank/DDBJ whole genome shotgun (WGS) entry which is preliminary data.</text>
</comment>
<comment type="similarity">
    <text evidence="2">Belongs to the KRE9/KNH1 family.</text>
</comment>
<dbReference type="InterPro" id="IPR045328">
    <property type="entry name" value="Kre9/Knh1"/>
</dbReference>
<sequence length="263" mass="29338">MFFIWWLLIGLVKGDIAVVGPDLDESFDASGGFAQVNINWLYTPNAPLQEDFTKLTFSLCSGPNYNIEAFETLGTTSDINSLTYSVKIPNTIGTDGYYYIQIFSQTKDGYTIHYSPRFQLTGMDGAKVADTIMYTAPPTPETRVTTGDVGATIDSRSFTVPYAKQTGLVKYAPMQTQPATKISADTWTRKYDTSSVSYFTTNSQSPEQHTTLTPGWSYYISSDHNYAAAAPMPSNNGGWYDPKKRQSLTTRKINMSNLMKRRQ</sequence>
<dbReference type="PANTHER" id="PTHR28154">
    <property type="entry name" value="CELL WALL SYNTHESIS PROTEIN KNH1-RELATED"/>
    <property type="match status" value="1"/>
</dbReference>
<name>A0ABR4NUR0_9SACH</name>
<evidence type="ECO:0000256" key="5">
    <source>
        <dbReference type="SAM" id="SignalP"/>
    </source>
</evidence>
<accession>A0ABR4NUR0</accession>
<comment type="function">
    <text evidence="1">Involved in cell wall beta(1-&gt;6) glucan synthesis.</text>
</comment>
<dbReference type="EMBL" id="JBEVYD010000005">
    <property type="protein sequence ID" value="KAL3232401.1"/>
    <property type="molecule type" value="Genomic_DNA"/>
</dbReference>
<evidence type="ECO:0000313" key="8">
    <source>
        <dbReference type="EMBL" id="KAL3232401.1"/>
    </source>
</evidence>
<reference evidence="8 9" key="1">
    <citation type="submission" date="2024-05" db="EMBL/GenBank/DDBJ databases">
        <title>Long read based assembly of the Candida bracarensis genome reveals expanded adhesin content.</title>
        <authorList>
            <person name="Marcet-Houben M."/>
            <person name="Ksiezopolska E."/>
            <person name="Gabaldon T."/>
        </authorList>
    </citation>
    <scope>NUCLEOTIDE SEQUENCE [LARGE SCALE GENOMIC DNA]</scope>
    <source>
        <strain evidence="8 9">CBM6</strain>
    </source>
</reference>
<feature type="chain" id="PRO_5045045458" evidence="5">
    <location>
        <begin position="18"/>
        <end position="263"/>
    </location>
</feature>
<feature type="region of interest" description="Disordered" evidence="4">
    <location>
        <begin position="237"/>
        <end position="263"/>
    </location>
</feature>
<evidence type="ECO:0000256" key="3">
    <source>
        <dbReference type="ARBA" id="ARBA00022729"/>
    </source>
</evidence>
<evidence type="ECO:0000256" key="4">
    <source>
        <dbReference type="SAM" id="MobiDB-lite"/>
    </source>
</evidence>